<organism evidence="1 2">
    <name type="scientific">Imshaugia aleurites</name>
    <dbReference type="NCBI Taxonomy" id="172621"/>
    <lineage>
        <taxon>Eukaryota</taxon>
        <taxon>Fungi</taxon>
        <taxon>Dikarya</taxon>
        <taxon>Ascomycota</taxon>
        <taxon>Pezizomycotina</taxon>
        <taxon>Lecanoromycetes</taxon>
        <taxon>OSLEUM clade</taxon>
        <taxon>Lecanoromycetidae</taxon>
        <taxon>Lecanorales</taxon>
        <taxon>Lecanorineae</taxon>
        <taxon>Parmeliaceae</taxon>
        <taxon>Imshaugia</taxon>
    </lineage>
</organism>
<reference evidence="1" key="1">
    <citation type="submission" date="2021-03" db="EMBL/GenBank/DDBJ databases">
        <authorList>
            <person name="Tagirdzhanova G."/>
        </authorList>
    </citation>
    <scope>NUCLEOTIDE SEQUENCE</scope>
</reference>
<comment type="caution">
    <text evidence="1">The sequence shown here is derived from an EMBL/GenBank/DDBJ whole genome shotgun (WGS) entry which is preliminary data.</text>
</comment>
<evidence type="ECO:0000313" key="2">
    <source>
        <dbReference type="Proteomes" id="UP000664534"/>
    </source>
</evidence>
<dbReference type="Proteomes" id="UP000664534">
    <property type="component" value="Unassembled WGS sequence"/>
</dbReference>
<accession>A0A8H3IZE7</accession>
<keyword evidence="2" id="KW-1185">Reference proteome</keyword>
<dbReference type="EMBL" id="CAJPDT010000080">
    <property type="protein sequence ID" value="CAF9935019.1"/>
    <property type="molecule type" value="Genomic_DNA"/>
</dbReference>
<gene>
    <name evidence="1" type="ORF">IMSHALPRED_010075</name>
</gene>
<sequence>MESLSISDPRRVPAFPLRPVWLAEETTNREANISKATKDVMDTWNAWADCIMRIFQQMVDQAEDLEVSEDEYIRFVQMFDSHPARPTLRPLENMTEHENWSIKTMPHRYLMYLHSLWNAYADKLEKTYVSIAAELGCCNLLASPFEITSTRGRLHGILRSMLGPGRLYHAHEVVAVADMSLQRSSMTCTEQLVPGIENMSIHGEWGPNMEGAEKLVVGLENLNISADIT</sequence>
<dbReference type="OrthoDB" id="5313694at2759"/>
<dbReference type="AlphaFoldDB" id="A0A8H3IZE7"/>
<protein>
    <submittedName>
        <fullName evidence="1">Uncharacterized protein</fullName>
    </submittedName>
</protein>
<name>A0A8H3IZE7_9LECA</name>
<evidence type="ECO:0000313" key="1">
    <source>
        <dbReference type="EMBL" id="CAF9935019.1"/>
    </source>
</evidence>
<proteinExistence type="predicted"/>